<evidence type="ECO:0000313" key="3">
    <source>
        <dbReference type="Proteomes" id="UP001469553"/>
    </source>
</evidence>
<protein>
    <recommendedName>
        <fullName evidence="4">Secreted protein</fullName>
    </recommendedName>
</protein>
<reference evidence="2 3" key="1">
    <citation type="submission" date="2021-06" db="EMBL/GenBank/DDBJ databases">
        <authorList>
            <person name="Palmer J.M."/>
        </authorList>
    </citation>
    <scope>NUCLEOTIDE SEQUENCE [LARGE SCALE GENOMIC DNA]</scope>
    <source>
        <strain evidence="2 3">AS_MEX2019</strain>
        <tissue evidence="2">Muscle</tissue>
    </source>
</reference>
<name>A0ABV0ZQ56_9TELE</name>
<dbReference type="EMBL" id="JAHRIP010067220">
    <property type="protein sequence ID" value="MEQ2307428.1"/>
    <property type="molecule type" value="Genomic_DNA"/>
</dbReference>
<feature type="signal peptide" evidence="1">
    <location>
        <begin position="1"/>
        <end position="23"/>
    </location>
</feature>
<comment type="caution">
    <text evidence="2">The sequence shown here is derived from an EMBL/GenBank/DDBJ whole genome shotgun (WGS) entry which is preliminary data.</text>
</comment>
<proteinExistence type="predicted"/>
<evidence type="ECO:0000256" key="1">
    <source>
        <dbReference type="SAM" id="SignalP"/>
    </source>
</evidence>
<accession>A0ABV0ZQ56</accession>
<keyword evidence="1" id="KW-0732">Signal</keyword>
<dbReference type="Proteomes" id="UP001469553">
    <property type="component" value="Unassembled WGS sequence"/>
</dbReference>
<gene>
    <name evidence="2" type="ORF">AMECASPLE_018084</name>
</gene>
<evidence type="ECO:0008006" key="4">
    <source>
        <dbReference type="Google" id="ProtNLM"/>
    </source>
</evidence>
<keyword evidence="3" id="KW-1185">Reference proteome</keyword>
<evidence type="ECO:0000313" key="2">
    <source>
        <dbReference type="EMBL" id="MEQ2307428.1"/>
    </source>
</evidence>
<sequence>MGSLGLQKTIQSTSLFLFALAFAVPPSELMGLCSLARLLLLGSGLNEKKTETHTHTHTHSQPGTHRMVLLATLTFPGKACLFQFYNEMGSFEAVPPIHQTGY</sequence>
<organism evidence="2 3">
    <name type="scientific">Ameca splendens</name>
    <dbReference type="NCBI Taxonomy" id="208324"/>
    <lineage>
        <taxon>Eukaryota</taxon>
        <taxon>Metazoa</taxon>
        <taxon>Chordata</taxon>
        <taxon>Craniata</taxon>
        <taxon>Vertebrata</taxon>
        <taxon>Euteleostomi</taxon>
        <taxon>Actinopterygii</taxon>
        <taxon>Neopterygii</taxon>
        <taxon>Teleostei</taxon>
        <taxon>Neoteleostei</taxon>
        <taxon>Acanthomorphata</taxon>
        <taxon>Ovalentaria</taxon>
        <taxon>Atherinomorphae</taxon>
        <taxon>Cyprinodontiformes</taxon>
        <taxon>Goodeidae</taxon>
        <taxon>Ameca</taxon>
    </lineage>
</organism>
<feature type="chain" id="PRO_5046121617" description="Secreted protein" evidence="1">
    <location>
        <begin position="24"/>
        <end position="102"/>
    </location>
</feature>